<evidence type="ECO:0000313" key="2">
    <source>
        <dbReference type="Proteomes" id="UP001257739"/>
    </source>
</evidence>
<dbReference type="EMBL" id="JAVDWH010000001">
    <property type="protein sequence ID" value="MDR7086260.1"/>
    <property type="molecule type" value="Genomic_DNA"/>
</dbReference>
<dbReference type="InterPro" id="IPR012349">
    <property type="entry name" value="Split_barrel_FMN-bd"/>
</dbReference>
<protein>
    <recommendedName>
        <fullName evidence="3">Pyridoxamine 5'-phosphate oxidase putative domain-containing protein</fullName>
    </recommendedName>
</protein>
<proteinExistence type="predicted"/>
<organism evidence="1 2">
    <name type="scientific">Aeromicrobium panaciterrae</name>
    <dbReference type="NCBI Taxonomy" id="363861"/>
    <lineage>
        <taxon>Bacteria</taxon>
        <taxon>Bacillati</taxon>
        <taxon>Actinomycetota</taxon>
        <taxon>Actinomycetes</taxon>
        <taxon>Propionibacteriales</taxon>
        <taxon>Nocardioidaceae</taxon>
        <taxon>Aeromicrobium</taxon>
    </lineage>
</organism>
<dbReference type="Gene3D" id="2.30.110.10">
    <property type="entry name" value="Electron Transport, Fmn-binding Protein, Chain A"/>
    <property type="match status" value="1"/>
</dbReference>
<keyword evidence="2" id="KW-1185">Reference proteome</keyword>
<name>A0ABU1UM63_9ACTN</name>
<dbReference type="Proteomes" id="UP001257739">
    <property type="component" value="Unassembled WGS sequence"/>
</dbReference>
<accession>A0ABU1UM63</accession>
<gene>
    <name evidence="1" type="ORF">J2X11_001099</name>
</gene>
<evidence type="ECO:0008006" key="3">
    <source>
        <dbReference type="Google" id="ProtNLM"/>
    </source>
</evidence>
<dbReference type="RefSeq" id="WP_309967750.1">
    <property type="nucleotide sequence ID" value="NZ_JAVDWH010000001.1"/>
</dbReference>
<reference evidence="1 2" key="1">
    <citation type="submission" date="2023-07" db="EMBL/GenBank/DDBJ databases">
        <title>Sorghum-associated microbial communities from plants grown in Nebraska, USA.</title>
        <authorList>
            <person name="Schachtman D."/>
        </authorList>
    </citation>
    <scope>NUCLEOTIDE SEQUENCE [LARGE SCALE GENOMIC DNA]</scope>
    <source>
        <strain evidence="1 2">BE248</strain>
    </source>
</reference>
<sequence length="146" mass="15865">MQPTDLIADLAKKSGLVWVGYANHTHAIWHEWVGDAVCAVTGGGEQPLPNIDKHQTVTLSLRSKATRALVAQAEARVEVITPESEHWEAVTEALKSGRLNVVDADNAIERWGRESVVVRLVPTGKVTLADDVSSSLKRTSPHLSRS</sequence>
<comment type="caution">
    <text evidence="1">The sequence shown here is derived from an EMBL/GenBank/DDBJ whole genome shotgun (WGS) entry which is preliminary data.</text>
</comment>
<evidence type="ECO:0000313" key="1">
    <source>
        <dbReference type="EMBL" id="MDR7086260.1"/>
    </source>
</evidence>